<feature type="compositionally biased region" description="Polar residues" evidence="8">
    <location>
        <begin position="370"/>
        <end position="389"/>
    </location>
</feature>
<evidence type="ECO:0000313" key="12">
    <source>
        <dbReference type="Proteomes" id="UP001190700"/>
    </source>
</evidence>
<evidence type="ECO:0000256" key="5">
    <source>
        <dbReference type="ARBA" id="ARBA00023242"/>
    </source>
</evidence>
<keyword evidence="3" id="KW-0902">Two-component regulatory system</keyword>
<dbReference type="InterPro" id="IPR011006">
    <property type="entry name" value="CheY-like_superfamily"/>
</dbReference>
<dbReference type="Pfam" id="PF06203">
    <property type="entry name" value="CCT"/>
    <property type="match status" value="1"/>
</dbReference>
<feature type="domain" description="Response regulatory" evidence="9">
    <location>
        <begin position="1"/>
        <end position="118"/>
    </location>
</feature>
<comment type="subcellular location">
    <subcellularLocation>
        <location evidence="1 7">Nucleus</location>
    </subcellularLocation>
</comment>
<dbReference type="GO" id="GO:0000160">
    <property type="term" value="P:phosphorelay signal transduction system"/>
    <property type="evidence" value="ECO:0007669"/>
    <property type="project" value="UniProtKB-KW"/>
</dbReference>
<evidence type="ECO:0000256" key="3">
    <source>
        <dbReference type="ARBA" id="ARBA00023012"/>
    </source>
</evidence>
<evidence type="ECO:0000256" key="2">
    <source>
        <dbReference type="ARBA" id="ARBA00010330"/>
    </source>
</evidence>
<keyword evidence="4" id="KW-0090">Biological rhythms</keyword>
<protein>
    <submittedName>
        <fullName evidence="11">Tor complex Tor2 interacting protein 1</fullName>
    </submittedName>
</protein>
<dbReference type="SMART" id="SM00448">
    <property type="entry name" value="REC"/>
    <property type="match status" value="1"/>
</dbReference>
<dbReference type="SUPFAM" id="SSF52172">
    <property type="entry name" value="CheY-like"/>
    <property type="match status" value="1"/>
</dbReference>
<dbReference type="GO" id="GO:0048511">
    <property type="term" value="P:rhythmic process"/>
    <property type="evidence" value="ECO:0007669"/>
    <property type="project" value="UniProtKB-KW"/>
</dbReference>
<feature type="region of interest" description="Disordered" evidence="8">
    <location>
        <begin position="319"/>
        <end position="408"/>
    </location>
</feature>
<evidence type="ECO:0000256" key="4">
    <source>
        <dbReference type="ARBA" id="ARBA00023108"/>
    </source>
</evidence>
<evidence type="ECO:0000256" key="6">
    <source>
        <dbReference type="PROSITE-ProRule" id="PRU00169"/>
    </source>
</evidence>
<comment type="similarity">
    <text evidence="2">Belongs to the ARR-like family.</text>
</comment>
<evidence type="ECO:0000259" key="9">
    <source>
        <dbReference type="PROSITE" id="PS50110"/>
    </source>
</evidence>
<keyword evidence="6" id="KW-0597">Phosphoprotein</keyword>
<dbReference type="PROSITE" id="PS51017">
    <property type="entry name" value="CCT"/>
    <property type="match status" value="1"/>
</dbReference>
<dbReference type="Pfam" id="PF00072">
    <property type="entry name" value="Response_reg"/>
    <property type="match status" value="1"/>
</dbReference>
<evidence type="ECO:0000256" key="1">
    <source>
        <dbReference type="ARBA" id="ARBA00004123"/>
    </source>
</evidence>
<reference evidence="11 12" key="1">
    <citation type="journal article" date="2015" name="Genome Biol. Evol.">
        <title>Comparative Genomics of a Bacterivorous Green Alga Reveals Evolutionary Causalities and Consequences of Phago-Mixotrophic Mode of Nutrition.</title>
        <authorList>
            <person name="Burns J.A."/>
            <person name="Paasch A."/>
            <person name="Narechania A."/>
            <person name="Kim E."/>
        </authorList>
    </citation>
    <scope>NUCLEOTIDE SEQUENCE [LARGE SCALE GENOMIC DNA]</scope>
    <source>
        <strain evidence="11 12">PLY_AMNH</strain>
    </source>
</reference>
<gene>
    <name evidence="11" type="ORF">CYMTET_40745</name>
</gene>
<dbReference type="Gene3D" id="3.40.50.2300">
    <property type="match status" value="1"/>
</dbReference>
<dbReference type="Proteomes" id="UP001190700">
    <property type="component" value="Unassembled WGS sequence"/>
</dbReference>
<feature type="domain" description="CCT" evidence="10">
    <location>
        <begin position="410"/>
        <end position="452"/>
    </location>
</feature>
<comment type="caution">
    <text evidence="11">The sequence shown here is derived from an EMBL/GenBank/DDBJ whole genome shotgun (WGS) entry which is preliminary data.</text>
</comment>
<evidence type="ECO:0000259" key="10">
    <source>
        <dbReference type="PROSITE" id="PS51017"/>
    </source>
</evidence>
<dbReference type="InterPro" id="IPR010402">
    <property type="entry name" value="CCT_domain"/>
</dbReference>
<feature type="region of interest" description="Disordered" evidence="8">
    <location>
        <begin position="139"/>
        <end position="167"/>
    </location>
</feature>
<dbReference type="AlphaFoldDB" id="A0AAE0F2P2"/>
<feature type="compositionally biased region" description="Low complexity" evidence="8">
    <location>
        <begin position="333"/>
        <end position="349"/>
    </location>
</feature>
<keyword evidence="12" id="KW-1185">Reference proteome</keyword>
<name>A0AAE0F2P2_9CHLO</name>
<dbReference type="GO" id="GO:0009736">
    <property type="term" value="P:cytokinin-activated signaling pathway"/>
    <property type="evidence" value="ECO:0007669"/>
    <property type="project" value="InterPro"/>
</dbReference>
<proteinExistence type="inferred from homology"/>
<feature type="compositionally biased region" description="Acidic residues" evidence="8">
    <location>
        <begin position="146"/>
        <end position="157"/>
    </location>
</feature>
<dbReference type="EMBL" id="LGRX02027083">
    <property type="protein sequence ID" value="KAK3249846.1"/>
    <property type="molecule type" value="Genomic_DNA"/>
</dbReference>
<evidence type="ECO:0000256" key="7">
    <source>
        <dbReference type="PROSITE-ProRule" id="PRU00357"/>
    </source>
</evidence>
<evidence type="ECO:0000256" key="8">
    <source>
        <dbReference type="SAM" id="MobiDB-lite"/>
    </source>
</evidence>
<dbReference type="PANTHER" id="PTHR43874">
    <property type="entry name" value="TWO-COMPONENT RESPONSE REGULATOR"/>
    <property type="match status" value="1"/>
</dbReference>
<organism evidence="11 12">
    <name type="scientific">Cymbomonas tetramitiformis</name>
    <dbReference type="NCBI Taxonomy" id="36881"/>
    <lineage>
        <taxon>Eukaryota</taxon>
        <taxon>Viridiplantae</taxon>
        <taxon>Chlorophyta</taxon>
        <taxon>Pyramimonadophyceae</taxon>
        <taxon>Pyramimonadales</taxon>
        <taxon>Pyramimonadaceae</taxon>
        <taxon>Cymbomonas</taxon>
    </lineage>
</organism>
<evidence type="ECO:0000313" key="11">
    <source>
        <dbReference type="EMBL" id="KAK3249846.1"/>
    </source>
</evidence>
<sequence>MNDEQLRNKVQLLLQNAQYKVTSECRRKTAFKLLCASSKQDSPRFDLVLLDHEPPQVRGDKFLSALQRSVTHRRPPVIMISSQNEPRLLAKCLLMGAVDYLVLPVRANELRHLWTHVWRQKHKERLPPHNVAHLATPCSRVSVSSSEEEGASEDGSADESAVKKRKTLSGPEYIHAVHVDTERSGGAEQMKTAVYAEQATTSDRVETFPSCNPASRQRARQWDASNFNASSEALSPCTGPPPLYRPHIRASHLPSTSDYHTTVGCHQSPVVLQRQMPATSTSLSYVGLPCSSHTSDTTQRLKQGEGINAVALPGVVAEQHPPGASAHVASGFPSHNSSSATSSLSHVVPSWPPLPSCQTAAPQAPDLRGSKSTDGSEASTVAATVSNNGKLPPAEKDATMGSDLTQTRTRQAAFQRYKEKKNHRVCPGMIRYKSRKELADQRPRVKGQFVKQKPDSSLAMDSAKKAMTEKLQVWMPRLLKIFSSSNSAPLVHEPSTNFVEGS</sequence>
<accession>A0AAE0F2P2</accession>
<dbReference type="InterPro" id="IPR001789">
    <property type="entry name" value="Sig_transdc_resp-reg_receiver"/>
</dbReference>
<dbReference type="PROSITE" id="PS50110">
    <property type="entry name" value="RESPONSE_REGULATORY"/>
    <property type="match status" value="1"/>
</dbReference>
<dbReference type="InterPro" id="IPR045279">
    <property type="entry name" value="ARR-like"/>
</dbReference>
<keyword evidence="5 7" id="KW-0539">Nucleus</keyword>
<dbReference type="PANTHER" id="PTHR43874:SF1">
    <property type="entry name" value="TWO-COMPONENT RESPONSE REGULATOR-LIKE APRR1"/>
    <property type="match status" value="1"/>
</dbReference>
<dbReference type="GO" id="GO:0005634">
    <property type="term" value="C:nucleus"/>
    <property type="evidence" value="ECO:0007669"/>
    <property type="project" value="UniProtKB-SubCell"/>
</dbReference>
<feature type="modified residue" description="4-aspartylphosphate" evidence="6">
    <location>
        <position position="51"/>
    </location>
</feature>